<accession>A0A0K0FQP2</accession>
<name>A0A0K0FQP2_STRVS</name>
<reference evidence="4" key="1">
    <citation type="submission" date="2014-07" db="EMBL/GenBank/DDBJ databases">
        <authorList>
            <person name="Martin A.A"/>
            <person name="De Silva N."/>
        </authorList>
    </citation>
    <scope>NUCLEOTIDE SEQUENCE</scope>
</reference>
<protein>
    <submittedName>
        <fullName evidence="5">Actin-binding protein anillin (inferred by orthology to a human protein)</fullName>
    </submittedName>
</protein>
<feature type="compositionally biased region" description="Low complexity" evidence="2">
    <location>
        <begin position="548"/>
        <end position="567"/>
    </location>
</feature>
<sequence>MKSKKALFKDQGDFGPMTNMDDEFSPNRDLKPPMCLLDSSNESIEKTGDPSQKEIDDVIELLTASTNMCDNDVKSTDHERENNNVNKSVIQEEDIHNDTATKNARAIFMEYDRRTRLDSQSKSSKPANKCNLEYKAFTAFPDSKTVKLPPKDNEILASKLPGYLSDIMDDEVAGYNKNTKCPTIFRSNAILKSTGNLMIPARNSVDVLRSYSSFMKNTPPATPGTRVTDDWLMYNTGKIKINEAEKNKELGTQFFSKEPTTKKADMFNMDTPCSRPPGDRQRVSVGCNFDVSNNDVVNSTTEEISKSKKLKGIKRILSKFEPRSGSCVKRGKTPEQRKTNIYNVNNENRVPGSTLLVRALSNTTNINNPSTFQRSIKDKHTVGHYLVPMKITPQRSKEEHNKSKSLPRELRSDKVEVPEIKRLSDSIFMDQRPNDDNNASNVICFKTPKLTAFQKKFVDESCAPKFSPAPRYLPDAPLGKVLTTYKTETLSISSATGTLALRSATHGIHEFTPIAHSTPFATPRHSFGLSKKKNESRTTILPNDDKSSNSQPSNSSKSKESFMSGASHVPSLNAPTYATHISEEMYVRKLTKLKNLIKQANVVINDAKKRVQECAKKSNYNGTIDELNANRQILVNQIRIDSLKIEYERTKTLMNMNTSYPRVFPSMLSTYTLNDIRLELNRMFCFKKIQPDTSYAFCIVFKCANNVIGTQVKPVEDLGSVRLRQIKFCDVIKFSKLPTDFIAVVEVYAMKIGQRERTRLSRFKRTVRDFATSVFKGPSKGPPLTTIDENGSINNNDSLHPSNQVCFDDFTLCGVLRLNRDTIGSQRFYLDEAKFPLEGTISLTTECSVLPQQIELAYSGYLSVYNAEDFSREPLKLWTIVKRSIIKFWSSSDDEFQGKAPTSIIDMAKITSPRLDKLKEGDFGFRENSFYVDVLCEPSTTSYVYQQKRIYFTTDCPMDCENWLKYLNEVIKLLRCGSEEQTGTLP</sequence>
<evidence type="ECO:0000256" key="2">
    <source>
        <dbReference type="SAM" id="MobiDB-lite"/>
    </source>
</evidence>
<reference evidence="5" key="2">
    <citation type="submission" date="2015-08" db="UniProtKB">
        <authorList>
            <consortium name="WormBaseParasite"/>
        </authorList>
    </citation>
    <scope>IDENTIFICATION</scope>
</reference>
<dbReference type="AlphaFoldDB" id="A0A0K0FQP2"/>
<feature type="coiled-coil region" evidence="1">
    <location>
        <begin position="590"/>
        <end position="617"/>
    </location>
</feature>
<dbReference type="GO" id="GO:0005826">
    <property type="term" value="C:actomyosin contractile ring"/>
    <property type="evidence" value="ECO:0007669"/>
    <property type="project" value="TreeGrafter"/>
</dbReference>
<organism evidence="4 5">
    <name type="scientific">Strongyloides venezuelensis</name>
    <name type="common">Threadworm</name>
    <dbReference type="NCBI Taxonomy" id="75913"/>
    <lineage>
        <taxon>Eukaryota</taxon>
        <taxon>Metazoa</taxon>
        <taxon>Ecdysozoa</taxon>
        <taxon>Nematoda</taxon>
        <taxon>Chromadorea</taxon>
        <taxon>Rhabditida</taxon>
        <taxon>Tylenchina</taxon>
        <taxon>Panagrolaimomorpha</taxon>
        <taxon>Strongyloidoidea</taxon>
        <taxon>Strongyloididae</taxon>
        <taxon>Strongyloides</taxon>
    </lineage>
</organism>
<evidence type="ECO:0000313" key="4">
    <source>
        <dbReference type="Proteomes" id="UP000035680"/>
    </source>
</evidence>
<evidence type="ECO:0000256" key="1">
    <source>
        <dbReference type="SAM" id="Coils"/>
    </source>
</evidence>
<evidence type="ECO:0000313" key="5">
    <source>
        <dbReference type="WBParaSite" id="SVE_1197200.1"/>
    </source>
</evidence>
<proteinExistence type="predicted"/>
<dbReference type="SMART" id="SM00233">
    <property type="entry name" value="PH"/>
    <property type="match status" value="1"/>
</dbReference>
<dbReference type="Pfam" id="PF08174">
    <property type="entry name" value="Anillin"/>
    <property type="match status" value="1"/>
</dbReference>
<dbReference type="PANTHER" id="PTHR21538">
    <property type="entry name" value="ANILLIN/RHOTEKIN RTKN"/>
    <property type="match status" value="1"/>
</dbReference>
<feature type="region of interest" description="Disordered" evidence="2">
    <location>
        <begin position="1"/>
        <end position="29"/>
    </location>
</feature>
<evidence type="ECO:0000259" key="3">
    <source>
        <dbReference type="PROSITE" id="PS50003"/>
    </source>
</evidence>
<dbReference type="Gene3D" id="2.30.29.30">
    <property type="entry name" value="Pleckstrin-homology domain (PH domain)/Phosphotyrosine-binding domain (PTB)"/>
    <property type="match status" value="1"/>
</dbReference>
<dbReference type="InterPro" id="IPR001849">
    <property type="entry name" value="PH_domain"/>
</dbReference>
<keyword evidence="1" id="KW-0175">Coiled coil</keyword>
<dbReference type="SUPFAM" id="SSF50729">
    <property type="entry name" value="PH domain-like"/>
    <property type="match status" value="1"/>
</dbReference>
<dbReference type="PROSITE" id="PS50003">
    <property type="entry name" value="PH_DOMAIN"/>
    <property type="match status" value="1"/>
</dbReference>
<keyword evidence="4" id="KW-1185">Reference proteome</keyword>
<dbReference type="GO" id="GO:0000281">
    <property type="term" value="P:mitotic cytokinesis"/>
    <property type="evidence" value="ECO:0007669"/>
    <property type="project" value="TreeGrafter"/>
</dbReference>
<dbReference type="InterPro" id="IPR012966">
    <property type="entry name" value="AHD"/>
</dbReference>
<feature type="region of interest" description="Disordered" evidence="2">
    <location>
        <begin position="515"/>
        <end position="569"/>
    </location>
</feature>
<dbReference type="GO" id="GO:0000915">
    <property type="term" value="P:actomyosin contractile ring assembly"/>
    <property type="evidence" value="ECO:0007669"/>
    <property type="project" value="TreeGrafter"/>
</dbReference>
<dbReference type="GO" id="GO:0031106">
    <property type="term" value="P:septin ring organization"/>
    <property type="evidence" value="ECO:0007669"/>
    <property type="project" value="TreeGrafter"/>
</dbReference>
<dbReference type="Proteomes" id="UP000035680">
    <property type="component" value="Unassembled WGS sequence"/>
</dbReference>
<dbReference type="WBParaSite" id="SVE_1197200.1">
    <property type="protein sequence ID" value="SVE_1197200.1"/>
    <property type="gene ID" value="SVE_1197200"/>
</dbReference>
<feature type="domain" description="PH" evidence="3">
    <location>
        <begin position="855"/>
        <end position="972"/>
    </location>
</feature>
<dbReference type="InterPro" id="IPR051364">
    <property type="entry name" value="Cytokinesis/Rho-signaling"/>
</dbReference>
<dbReference type="PANTHER" id="PTHR21538:SF23">
    <property type="entry name" value="ANILLIN"/>
    <property type="match status" value="1"/>
</dbReference>
<dbReference type="InterPro" id="IPR011993">
    <property type="entry name" value="PH-like_dom_sf"/>
</dbReference>
<dbReference type="STRING" id="75913.A0A0K0FQP2"/>